<keyword evidence="1" id="KW-0812">Transmembrane</keyword>
<proteinExistence type="predicted"/>
<sequence length="218" mass="23151">MSDSSRPRLIPMTPLQQLRAPRTARRLLHLVGGIALLGSGVGLFVQAGLGVSPWDVLHQGLSNRLGLSFGTVIVLVGLVILLLWIPMKQWPGLGTVVNTFAVGPVADLVIRWLPTPDPLAVKIALMAVATVLMALGTALYIGAQYGGGPRDGLMTGLHFKTGLSVRLIRTLMELSALGVGWLLGGVVGVGTAVFALSIGPLTQFFFRWCVVDISRGRR</sequence>
<name>A0A931D9F2_9MICC</name>
<feature type="transmembrane region" description="Helical" evidence="1">
    <location>
        <begin position="27"/>
        <end position="45"/>
    </location>
</feature>
<dbReference type="PANTHER" id="PTHR40078">
    <property type="entry name" value="INTEGRAL MEMBRANE PROTEIN-RELATED"/>
    <property type="match status" value="1"/>
</dbReference>
<evidence type="ECO:0000313" key="2">
    <source>
        <dbReference type="EMBL" id="MBG6084789.1"/>
    </source>
</evidence>
<accession>A0A931D9F2</accession>
<evidence type="ECO:0000256" key="1">
    <source>
        <dbReference type="SAM" id="Phobius"/>
    </source>
</evidence>
<dbReference type="EMBL" id="JADOTZ010000001">
    <property type="protein sequence ID" value="MBG6084789.1"/>
    <property type="molecule type" value="Genomic_DNA"/>
</dbReference>
<dbReference type="Proteomes" id="UP000625033">
    <property type="component" value="Unassembled WGS sequence"/>
</dbReference>
<feature type="transmembrane region" description="Helical" evidence="1">
    <location>
        <begin position="65"/>
        <end position="85"/>
    </location>
</feature>
<dbReference type="PANTHER" id="PTHR40078:SF1">
    <property type="entry name" value="INTEGRAL MEMBRANE PROTEIN"/>
    <property type="match status" value="1"/>
</dbReference>
<evidence type="ECO:0000313" key="3">
    <source>
        <dbReference type="Proteomes" id="UP000625033"/>
    </source>
</evidence>
<keyword evidence="1" id="KW-1133">Transmembrane helix</keyword>
<gene>
    <name evidence="2" type="ORF">IW252_001556</name>
</gene>
<organism evidence="2 3">
    <name type="scientific">Zhihengliuella flava</name>
    <dbReference type="NCBI Taxonomy" id="1285193"/>
    <lineage>
        <taxon>Bacteria</taxon>
        <taxon>Bacillati</taxon>
        <taxon>Actinomycetota</taxon>
        <taxon>Actinomycetes</taxon>
        <taxon>Micrococcales</taxon>
        <taxon>Micrococcaceae</taxon>
        <taxon>Zhihengliuella</taxon>
    </lineage>
</organism>
<keyword evidence="3" id="KW-1185">Reference proteome</keyword>
<dbReference type="AlphaFoldDB" id="A0A931D9F2"/>
<dbReference type="Pfam" id="PF19700">
    <property type="entry name" value="DUF6198"/>
    <property type="match status" value="1"/>
</dbReference>
<feature type="transmembrane region" description="Helical" evidence="1">
    <location>
        <begin position="92"/>
        <end position="113"/>
    </location>
</feature>
<protein>
    <submittedName>
        <fullName evidence="2">Membrane protein YczE</fullName>
    </submittedName>
</protein>
<dbReference type="InterPro" id="IPR038750">
    <property type="entry name" value="YczE/YyaS-like"/>
</dbReference>
<dbReference type="RefSeq" id="WP_331271486.1">
    <property type="nucleotide sequence ID" value="NZ_JADOTZ010000001.1"/>
</dbReference>
<comment type="caution">
    <text evidence="2">The sequence shown here is derived from an EMBL/GenBank/DDBJ whole genome shotgun (WGS) entry which is preliminary data.</text>
</comment>
<keyword evidence="1" id="KW-0472">Membrane</keyword>
<feature type="transmembrane region" description="Helical" evidence="1">
    <location>
        <begin position="119"/>
        <end position="142"/>
    </location>
</feature>
<reference evidence="2" key="1">
    <citation type="submission" date="2020-11" db="EMBL/GenBank/DDBJ databases">
        <title>Sequencing the genomes of 1000 actinobacteria strains.</title>
        <authorList>
            <person name="Klenk H.-P."/>
        </authorList>
    </citation>
    <scope>NUCLEOTIDE SEQUENCE</scope>
    <source>
        <strain evidence="2">DSM 26152</strain>
    </source>
</reference>